<dbReference type="Proteomes" id="UP000749559">
    <property type="component" value="Unassembled WGS sequence"/>
</dbReference>
<dbReference type="Gene3D" id="3.90.1300.10">
    <property type="entry name" value="Amidase signature (AS) domain"/>
    <property type="match status" value="1"/>
</dbReference>
<name>A0A8S4NIS4_OWEFU</name>
<dbReference type="PANTHER" id="PTHR11895:SF170">
    <property type="entry name" value="AMIDASE"/>
    <property type="match status" value="1"/>
</dbReference>
<comment type="similarity">
    <text evidence="1">Belongs to the amidase family.</text>
</comment>
<feature type="domain" description="Amidase" evidence="3">
    <location>
        <begin position="94"/>
        <end position="499"/>
    </location>
</feature>
<dbReference type="InterPro" id="IPR000120">
    <property type="entry name" value="Amidase"/>
</dbReference>
<proteinExistence type="inferred from homology"/>
<evidence type="ECO:0000313" key="4">
    <source>
        <dbReference type="EMBL" id="CAH1781251.1"/>
    </source>
</evidence>
<dbReference type="SUPFAM" id="SSF75304">
    <property type="entry name" value="Amidase signature (AS) enzymes"/>
    <property type="match status" value="1"/>
</dbReference>
<organism evidence="4 5">
    <name type="scientific">Owenia fusiformis</name>
    <name type="common">Polychaete worm</name>
    <dbReference type="NCBI Taxonomy" id="6347"/>
    <lineage>
        <taxon>Eukaryota</taxon>
        <taxon>Metazoa</taxon>
        <taxon>Spiralia</taxon>
        <taxon>Lophotrochozoa</taxon>
        <taxon>Annelida</taxon>
        <taxon>Polychaeta</taxon>
        <taxon>Sedentaria</taxon>
        <taxon>Canalipalpata</taxon>
        <taxon>Sabellida</taxon>
        <taxon>Oweniida</taxon>
        <taxon>Oweniidae</taxon>
        <taxon>Owenia</taxon>
    </lineage>
</organism>
<dbReference type="PROSITE" id="PS00571">
    <property type="entry name" value="AMIDASES"/>
    <property type="match status" value="1"/>
</dbReference>
<evidence type="ECO:0000313" key="5">
    <source>
        <dbReference type="Proteomes" id="UP000749559"/>
    </source>
</evidence>
<evidence type="ECO:0000259" key="3">
    <source>
        <dbReference type="Pfam" id="PF01425"/>
    </source>
</evidence>
<evidence type="ECO:0000256" key="2">
    <source>
        <dbReference type="SAM" id="Coils"/>
    </source>
</evidence>
<dbReference type="NCBIfam" id="NF005565">
    <property type="entry name" value="PRK07235.1"/>
    <property type="match status" value="1"/>
</dbReference>
<dbReference type="PANTHER" id="PTHR11895">
    <property type="entry name" value="TRANSAMIDASE"/>
    <property type="match status" value="1"/>
</dbReference>
<dbReference type="EMBL" id="CAIIXF020000004">
    <property type="protein sequence ID" value="CAH1781251.1"/>
    <property type="molecule type" value="Genomic_DNA"/>
</dbReference>
<feature type="coiled-coil region" evidence="2">
    <location>
        <begin position="33"/>
        <end position="60"/>
    </location>
</feature>
<dbReference type="InterPro" id="IPR020556">
    <property type="entry name" value="Amidase_CS"/>
</dbReference>
<reference evidence="4" key="1">
    <citation type="submission" date="2022-03" db="EMBL/GenBank/DDBJ databases">
        <authorList>
            <person name="Martin C."/>
        </authorList>
    </citation>
    <scope>NUCLEOTIDE SEQUENCE</scope>
</reference>
<keyword evidence="2" id="KW-0175">Coiled coil</keyword>
<keyword evidence="5" id="KW-1185">Reference proteome</keyword>
<gene>
    <name evidence="4" type="ORF">OFUS_LOCUS7849</name>
</gene>
<dbReference type="GO" id="GO:0003824">
    <property type="term" value="F:catalytic activity"/>
    <property type="evidence" value="ECO:0007669"/>
    <property type="project" value="InterPro"/>
</dbReference>
<dbReference type="AlphaFoldDB" id="A0A8S4NIS4"/>
<dbReference type="InterPro" id="IPR023631">
    <property type="entry name" value="Amidase_dom"/>
</dbReference>
<protein>
    <recommendedName>
        <fullName evidence="3">Amidase domain-containing protein</fullName>
    </recommendedName>
</protein>
<comment type="caution">
    <text evidence="4">The sequence shown here is derived from an EMBL/GenBank/DDBJ whole genome shotgun (WGS) entry which is preliminary data.</text>
</comment>
<dbReference type="Pfam" id="PF01425">
    <property type="entry name" value="Amidase"/>
    <property type="match status" value="1"/>
</dbReference>
<accession>A0A8S4NIS4</accession>
<dbReference type="InterPro" id="IPR036928">
    <property type="entry name" value="AS_sf"/>
</dbReference>
<evidence type="ECO:0000256" key="1">
    <source>
        <dbReference type="ARBA" id="ARBA00009199"/>
    </source>
</evidence>
<dbReference type="OrthoDB" id="421993at2759"/>
<sequence length="512" mass="55630">MPEEKNTSGIYTSRAVDLPTTQQLREISADLGFNLTDDQLEQHKENMKGIEQQYQMLEELVEPTLEVKFPRTPGQKPKPEENPYNAWARCLDIKGSEDGKLRGKTVAIKDNIAVAGVPMTNGSKTFEGYIPEFDATVVTRVLEAGGRILGKAVCEDLCFTSNSFTSISGPVTNPRDNTRTTGGSSSGCAALVSGGVVDLAIGGDQGGSIRVPSSWCGIVGLKPTYGLVPYSGACSIETTIDHLGPMAKTVDDCALLLEVLAGHDGFDPRQREMDIPEYTKLIDCGVKGLKIGFVEEGFAICESDVVNVVKATAEVWRKAGATVEDTSIPMHTYGKPISSTQATEGTYLQGFIGANIGNKGFYPNSMLEHFKKHVKLRPYDLPPTYQSMCLWGEYTKRNYQSKHYGKAQNLTIALTAAYDKALETYDVIVMPTLPYKAPKLPDVDAKLSVLLDEASSFTTNTFPFDATGHPAISINAGFSEGLPIGVMIVGRHYDDVMILRVAKALERNLTKT</sequence>